<dbReference type="Proteomes" id="UP000005954">
    <property type="component" value="Unassembled WGS sequence"/>
</dbReference>
<dbReference type="PANTHER" id="PTHR43284:SF1">
    <property type="entry name" value="ASPARAGINE SYNTHETASE"/>
    <property type="match status" value="1"/>
</dbReference>
<keyword evidence="5" id="KW-1185">Reference proteome</keyword>
<accession>A3SPZ7</accession>
<dbReference type="CDD" id="cd01986">
    <property type="entry name" value="AANH-like"/>
    <property type="match status" value="1"/>
</dbReference>
<dbReference type="AlphaFoldDB" id="A3SPZ7"/>
<dbReference type="EMBL" id="AALY01000002">
    <property type="protein sequence ID" value="EAP76537.1"/>
    <property type="molecule type" value="Genomic_DNA"/>
</dbReference>
<evidence type="ECO:0000256" key="2">
    <source>
        <dbReference type="ARBA" id="ARBA00012737"/>
    </source>
</evidence>
<gene>
    <name evidence="4" type="ORF">ISM_16765</name>
</gene>
<dbReference type="SUPFAM" id="SSF56235">
    <property type="entry name" value="N-terminal nucleophile aminohydrolases (Ntn hydrolases)"/>
    <property type="match status" value="1"/>
</dbReference>
<dbReference type="eggNOG" id="COG0367">
    <property type="taxonomic scope" value="Bacteria"/>
</dbReference>
<dbReference type="SUPFAM" id="SSF52402">
    <property type="entry name" value="Adenine nucleotide alpha hydrolases-like"/>
    <property type="match status" value="1"/>
</dbReference>
<dbReference type="InterPro" id="IPR014729">
    <property type="entry name" value="Rossmann-like_a/b/a_fold"/>
</dbReference>
<dbReference type="PANTHER" id="PTHR43284">
    <property type="entry name" value="ASPARAGINE SYNTHETASE (GLUTAMINE-HYDROLYZING)"/>
    <property type="match status" value="1"/>
</dbReference>
<comment type="pathway">
    <text evidence="1">Amino-acid biosynthesis; L-asparagine biosynthesis; L-asparagine from L-aspartate (L-Gln route): step 1/1.</text>
</comment>
<organism evidence="4 5">
    <name type="scientific">Roseovarius nubinhibens (strain ATCC BAA-591 / DSM 15170 / ISM)</name>
    <dbReference type="NCBI Taxonomy" id="89187"/>
    <lineage>
        <taxon>Bacteria</taxon>
        <taxon>Pseudomonadati</taxon>
        <taxon>Pseudomonadota</taxon>
        <taxon>Alphaproteobacteria</taxon>
        <taxon>Rhodobacterales</taxon>
        <taxon>Roseobacteraceae</taxon>
        <taxon>Roseovarius</taxon>
    </lineage>
</organism>
<dbReference type="InterPro" id="IPR029055">
    <property type="entry name" value="Ntn_hydrolases_N"/>
</dbReference>
<proteinExistence type="predicted"/>
<evidence type="ECO:0000313" key="4">
    <source>
        <dbReference type="EMBL" id="EAP76537.1"/>
    </source>
</evidence>
<dbReference type="Gene3D" id="3.40.50.620">
    <property type="entry name" value="HUPs"/>
    <property type="match status" value="1"/>
</dbReference>
<dbReference type="STRING" id="89187.ISM_16765"/>
<evidence type="ECO:0000313" key="5">
    <source>
        <dbReference type="Proteomes" id="UP000005954"/>
    </source>
</evidence>
<dbReference type="InterPro" id="IPR051786">
    <property type="entry name" value="ASN_synthetase/amidase"/>
</dbReference>
<comment type="caution">
    <text evidence="4">The sequence shown here is derived from an EMBL/GenBank/DDBJ whole genome shotgun (WGS) entry which is preliminary data.</text>
</comment>
<comment type="catalytic activity">
    <reaction evidence="3">
        <text>L-aspartate + L-glutamine + ATP + H2O = L-asparagine + L-glutamate + AMP + diphosphate + H(+)</text>
        <dbReference type="Rhea" id="RHEA:12228"/>
        <dbReference type="ChEBI" id="CHEBI:15377"/>
        <dbReference type="ChEBI" id="CHEBI:15378"/>
        <dbReference type="ChEBI" id="CHEBI:29985"/>
        <dbReference type="ChEBI" id="CHEBI:29991"/>
        <dbReference type="ChEBI" id="CHEBI:30616"/>
        <dbReference type="ChEBI" id="CHEBI:33019"/>
        <dbReference type="ChEBI" id="CHEBI:58048"/>
        <dbReference type="ChEBI" id="CHEBI:58359"/>
        <dbReference type="ChEBI" id="CHEBI:456215"/>
        <dbReference type="EC" id="6.3.5.4"/>
    </reaction>
</comment>
<name>A3SPZ7_ROSNI</name>
<evidence type="ECO:0000256" key="3">
    <source>
        <dbReference type="ARBA" id="ARBA00048741"/>
    </source>
</evidence>
<evidence type="ECO:0000256" key="1">
    <source>
        <dbReference type="ARBA" id="ARBA00005187"/>
    </source>
</evidence>
<dbReference type="EC" id="6.3.5.4" evidence="2"/>
<dbReference type="HOGENOM" id="CLU_525587_0_0_5"/>
<reference evidence="4 5" key="1">
    <citation type="submission" date="2005-12" db="EMBL/GenBank/DDBJ databases">
        <authorList>
            <person name="Moran M.A."/>
            <person name="Ferriera S."/>
            <person name="Johnson J."/>
            <person name="Kravitz S."/>
            <person name="Halpern A."/>
            <person name="Remington K."/>
            <person name="Beeson K."/>
            <person name="Tran B."/>
            <person name="Rogers Y.-H."/>
            <person name="Friedman R."/>
            <person name="Venter J.C."/>
        </authorList>
    </citation>
    <scope>NUCLEOTIDE SEQUENCE [LARGE SCALE GENOMIC DNA]</scope>
    <source>
        <strain evidence="5">ATCC BAA-591 / DSM 15170 / ISM</strain>
    </source>
</reference>
<protein>
    <recommendedName>
        <fullName evidence="2">asparagine synthase (glutamine-hydrolyzing)</fullName>
        <ecNumber evidence="2">6.3.5.4</ecNumber>
    </recommendedName>
</protein>
<dbReference type="GO" id="GO:0004066">
    <property type="term" value="F:asparagine synthase (glutamine-hydrolyzing) activity"/>
    <property type="evidence" value="ECO:0007669"/>
    <property type="project" value="UniProtKB-EC"/>
</dbReference>
<sequence>MRQVVMTETGMLGSAPYIRLRAGPEGPAVEGLSRWQSTPAPGGAAIGMMRGAWAWDGAQLVAEVDRFGFYSLFVYEKQGEVMVSPSLLELVAQGADTTRDELALAVFHRVGIFINDETPLKHVRVLPPGGRLVWRAGRMEITGGAEIPVAQRISRDDAVDGMISLFGQAVRRILTHCDGPIVLPLSGGRDSRHILLELLHQGRAPEACVTFHHNGYAFNSEAQAARALCQRAGIAHDVLGYARPRLADATRAMALTGLCADEHAQMMPLHDYFAQRDVIGFDGIAGDILTNPDDWADDFYKLAEKGDYRGIALGMIKGHGGVISRSEWGQGAGPVYSPGRDDEVLDHMGRAIAQYADAPDPYQMFWMFHRTRREINFVPQAILSPARQVFTPYLDPEFARFCLSLPYSVTKDQMLHDDAIARGFPEMSDIPYQEGFDQPAAGRCGIGHKWRNLQAAWQVSGALRPERRLRSTLGWVKAHPQLTRVHGAVYDLHQLCLDGLDATRARDIQRLAAEFAHMSPARLISDRLEARG</sequence>